<organism evidence="6 7">
    <name type="scientific">Pandoraea terrae</name>
    <dbReference type="NCBI Taxonomy" id="1537710"/>
    <lineage>
        <taxon>Bacteria</taxon>
        <taxon>Pseudomonadati</taxon>
        <taxon>Pseudomonadota</taxon>
        <taxon>Betaproteobacteria</taxon>
        <taxon>Burkholderiales</taxon>
        <taxon>Burkholderiaceae</taxon>
        <taxon>Pandoraea</taxon>
    </lineage>
</organism>
<evidence type="ECO:0000313" key="6">
    <source>
        <dbReference type="EMBL" id="VVD64628.1"/>
    </source>
</evidence>
<reference evidence="6 7" key="1">
    <citation type="submission" date="2019-08" db="EMBL/GenBank/DDBJ databases">
        <authorList>
            <person name="Peeters C."/>
        </authorList>
    </citation>
    <scope>NUCLEOTIDE SEQUENCE [LARGE SCALE GENOMIC DNA]</scope>
    <source>
        <strain evidence="6 7">LMG 30175</strain>
    </source>
</reference>
<name>A0A5E4RRY2_9BURK</name>
<keyword evidence="1" id="KW-0805">Transcription regulation</keyword>
<keyword evidence="2 4" id="KW-0238">DNA-binding</keyword>
<accession>A0A5E4RRY2</accession>
<dbReference type="PANTHER" id="PTHR30055">
    <property type="entry name" value="HTH-TYPE TRANSCRIPTIONAL REGULATOR RUTR"/>
    <property type="match status" value="1"/>
</dbReference>
<dbReference type="AlphaFoldDB" id="A0A5E4RRY2"/>
<dbReference type="PROSITE" id="PS50977">
    <property type="entry name" value="HTH_TETR_2"/>
    <property type="match status" value="1"/>
</dbReference>
<evidence type="ECO:0000259" key="5">
    <source>
        <dbReference type="PROSITE" id="PS50977"/>
    </source>
</evidence>
<evidence type="ECO:0000256" key="2">
    <source>
        <dbReference type="ARBA" id="ARBA00023125"/>
    </source>
</evidence>
<dbReference type="GO" id="GO:0000976">
    <property type="term" value="F:transcription cis-regulatory region binding"/>
    <property type="evidence" value="ECO:0007669"/>
    <property type="project" value="TreeGrafter"/>
</dbReference>
<dbReference type="Gene3D" id="1.10.357.10">
    <property type="entry name" value="Tetracycline Repressor, domain 2"/>
    <property type="match status" value="1"/>
</dbReference>
<feature type="domain" description="HTH tetR-type" evidence="5">
    <location>
        <begin position="17"/>
        <end position="77"/>
    </location>
</feature>
<dbReference type="InterPro" id="IPR050109">
    <property type="entry name" value="HTH-type_TetR-like_transc_reg"/>
</dbReference>
<evidence type="ECO:0000256" key="1">
    <source>
        <dbReference type="ARBA" id="ARBA00023015"/>
    </source>
</evidence>
<sequence>MSRQFRWGDASRMDSSDEGRTLILRSALDSMVELGIEGFSIDDVAERANISRRTLYRYYGTKKELIQAVISAENRAFFEEMQHGLSAYEDDFEAYLEECVCFAVRYRERHGGFHHNYLARNVTAEVFAYILENIAPMWHHVLDGPYRRYVKKYGPSLASLDDVIGLISRIGLAYSLVPADESAIRAQMRLLRRVPDKASG</sequence>
<dbReference type="Pfam" id="PF00440">
    <property type="entry name" value="TetR_N"/>
    <property type="match status" value="1"/>
</dbReference>
<protein>
    <recommendedName>
        <fullName evidence="5">HTH tetR-type domain-containing protein</fullName>
    </recommendedName>
</protein>
<dbReference type="PANTHER" id="PTHR30055:SF234">
    <property type="entry name" value="HTH-TYPE TRANSCRIPTIONAL REGULATOR BETI"/>
    <property type="match status" value="1"/>
</dbReference>
<dbReference type="GO" id="GO:0003700">
    <property type="term" value="F:DNA-binding transcription factor activity"/>
    <property type="evidence" value="ECO:0007669"/>
    <property type="project" value="TreeGrafter"/>
</dbReference>
<dbReference type="Proteomes" id="UP000414233">
    <property type="component" value="Unassembled WGS sequence"/>
</dbReference>
<dbReference type="EMBL" id="CABPRZ010000001">
    <property type="protein sequence ID" value="VVD64628.1"/>
    <property type="molecule type" value="Genomic_DNA"/>
</dbReference>
<dbReference type="RefSeq" id="WP_150695253.1">
    <property type="nucleotide sequence ID" value="NZ_CABPRZ010000001.1"/>
</dbReference>
<dbReference type="InterPro" id="IPR009057">
    <property type="entry name" value="Homeodomain-like_sf"/>
</dbReference>
<dbReference type="InterPro" id="IPR001647">
    <property type="entry name" value="HTH_TetR"/>
</dbReference>
<dbReference type="OrthoDB" id="8595767at2"/>
<keyword evidence="3" id="KW-0804">Transcription</keyword>
<evidence type="ECO:0000256" key="3">
    <source>
        <dbReference type="ARBA" id="ARBA00023163"/>
    </source>
</evidence>
<keyword evidence="7" id="KW-1185">Reference proteome</keyword>
<proteinExistence type="predicted"/>
<dbReference type="PRINTS" id="PR00455">
    <property type="entry name" value="HTHTETR"/>
</dbReference>
<evidence type="ECO:0000313" key="7">
    <source>
        <dbReference type="Proteomes" id="UP000414233"/>
    </source>
</evidence>
<gene>
    <name evidence="6" type="ORF">PTE30175_00276</name>
</gene>
<dbReference type="SUPFAM" id="SSF46689">
    <property type="entry name" value="Homeodomain-like"/>
    <property type="match status" value="1"/>
</dbReference>
<feature type="DNA-binding region" description="H-T-H motif" evidence="4">
    <location>
        <begin position="40"/>
        <end position="59"/>
    </location>
</feature>
<evidence type="ECO:0000256" key="4">
    <source>
        <dbReference type="PROSITE-ProRule" id="PRU00335"/>
    </source>
</evidence>